<dbReference type="Proteomes" id="UP001175228">
    <property type="component" value="Unassembled WGS sequence"/>
</dbReference>
<evidence type="ECO:0008006" key="3">
    <source>
        <dbReference type="Google" id="ProtNLM"/>
    </source>
</evidence>
<keyword evidence="2" id="KW-1185">Reference proteome</keyword>
<name>A0AA39QES1_9AGAR</name>
<dbReference type="AlphaFoldDB" id="A0AA39QES1"/>
<evidence type="ECO:0000313" key="2">
    <source>
        <dbReference type="Proteomes" id="UP001175228"/>
    </source>
</evidence>
<accession>A0AA39QES1</accession>
<reference evidence="1" key="1">
    <citation type="submission" date="2023-06" db="EMBL/GenBank/DDBJ databases">
        <authorList>
            <consortium name="Lawrence Berkeley National Laboratory"/>
            <person name="Ahrendt S."/>
            <person name="Sahu N."/>
            <person name="Indic B."/>
            <person name="Wong-Bajracharya J."/>
            <person name="Merenyi Z."/>
            <person name="Ke H.-M."/>
            <person name="Monk M."/>
            <person name="Kocsube S."/>
            <person name="Drula E."/>
            <person name="Lipzen A."/>
            <person name="Balint B."/>
            <person name="Henrissat B."/>
            <person name="Andreopoulos B."/>
            <person name="Martin F.M."/>
            <person name="Harder C.B."/>
            <person name="Rigling D."/>
            <person name="Ford K.L."/>
            <person name="Foster G.D."/>
            <person name="Pangilinan J."/>
            <person name="Papanicolaou A."/>
            <person name="Barry K."/>
            <person name="LaButti K."/>
            <person name="Viragh M."/>
            <person name="Koriabine M."/>
            <person name="Yan M."/>
            <person name="Riley R."/>
            <person name="Champramary S."/>
            <person name="Plett K.L."/>
            <person name="Tsai I.J."/>
            <person name="Slot J."/>
            <person name="Sipos G."/>
            <person name="Plett J."/>
            <person name="Nagy L.G."/>
            <person name="Grigoriev I.V."/>
        </authorList>
    </citation>
    <scope>NUCLEOTIDE SEQUENCE</scope>
    <source>
        <strain evidence="1">HWK02</strain>
    </source>
</reference>
<sequence length="106" mass="11993">MISISPDPRESVILESLNKTGVRNIPTLVCGGAVCDQETTSHTYIEKDWNDGAHLTMIYIRVGRHLRRFKAWKRLTRVIYDTFLGVTKARSQYVDTFTVMSAVGTS</sequence>
<gene>
    <name evidence="1" type="ORF">EDD18DRAFT_1145638</name>
</gene>
<dbReference type="EMBL" id="JAUEPU010000007">
    <property type="protein sequence ID" value="KAK0500735.1"/>
    <property type="molecule type" value="Genomic_DNA"/>
</dbReference>
<proteinExistence type="predicted"/>
<evidence type="ECO:0000313" key="1">
    <source>
        <dbReference type="EMBL" id="KAK0500735.1"/>
    </source>
</evidence>
<comment type="caution">
    <text evidence="1">The sequence shown here is derived from an EMBL/GenBank/DDBJ whole genome shotgun (WGS) entry which is preliminary data.</text>
</comment>
<organism evidence="1 2">
    <name type="scientific">Armillaria luteobubalina</name>
    <dbReference type="NCBI Taxonomy" id="153913"/>
    <lineage>
        <taxon>Eukaryota</taxon>
        <taxon>Fungi</taxon>
        <taxon>Dikarya</taxon>
        <taxon>Basidiomycota</taxon>
        <taxon>Agaricomycotina</taxon>
        <taxon>Agaricomycetes</taxon>
        <taxon>Agaricomycetidae</taxon>
        <taxon>Agaricales</taxon>
        <taxon>Marasmiineae</taxon>
        <taxon>Physalacriaceae</taxon>
        <taxon>Armillaria</taxon>
    </lineage>
</organism>
<protein>
    <recommendedName>
        <fullName evidence="3">Fungal-type protein kinase domain-containing protein</fullName>
    </recommendedName>
</protein>